<comment type="caution">
    <text evidence="2">The sequence shown here is derived from an EMBL/GenBank/DDBJ whole genome shotgun (WGS) entry which is preliminary data.</text>
</comment>
<evidence type="ECO:0000313" key="2">
    <source>
        <dbReference type="EMBL" id="RRK31462.1"/>
    </source>
</evidence>
<keyword evidence="3" id="KW-1185">Reference proteome</keyword>
<sequence length="70" mass="7729">MTGMCLPGERPEGMSEKSGLNARSRYFTGRMPCSRVQGTVNSNTGCRTDFRAYSGIYFTIIKKGACYEST</sequence>
<dbReference type="AlphaFoldDB" id="A0A3R8LXL4"/>
<gene>
    <name evidence="2" type="ORF">EBB54_08855</name>
</gene>
<reference evidence="2" key="1">
    <citation type="submission" date="2018-10" db="EMBL/GenBank/DDBJ databases">
        <title>Schaedlerella arabinophila gen. nov. sp. nov., isolated from the mouse intestinal tract and comparative analysis with the genome of the closely related altered Schaedler flora strain ASF502.</title>
        <authorList>
            <person name="Miyake S."/>
            <person name="Soh M."/>
            <person name="Seedorf H."/>
        </authorList>
    </citation>
    <scope>NUCLEOTIDE SEQUENCE [LARGE SCALE GENOMIC DNA]</scope>
    <source>
        <strain evidence="2">DSM 106076</strain>
    </source>
</reference>
<feature type="region of interest" description="Disordered" evidence="1">
    <location>
        <begin position="1"/>
        <end position="21"/>
    </location>
</feature>
<accession>A0A3R8LXL4</accession>
<name>A0A3R8LXL4_9FIRM</name>
<dbReference type="Proteomes" id="UP000274920">
    <property type="component" value="Unassembled WGS sequence"/>
</dbReference>
<proteinExistence type="predicted"/>
<dbReference type="EMBL" id="RHJS01000002">
    <property type="protein sequence ID" value="RRK31462.1"/>
    <property type="molecule type" value="Genomic_DNA"/>
</dbReference>
<organism evidence="2 3">
    <name type="scientific">Schaedlerella arabinosiphila</name>
    <dbReference type="NCBI Taxonomy" id="2044587"/>
    <lineage>
        <taxon>Bacteria</taxon>
        <taxon>Bacillati</taxon>
        <taxon>Bacillota</taxon>
        <taxon>Clostridia</taxon>
        <taxon>Lachnospirales</taxon>
        <taxon>Lachnospiraceae</taxon>
        <taxon>Schaedlerella</taxon>
    </lineage>
</organism>
<evidence type="ECO:0000313" key="3">
    <source>
        <dbReference type="Proteomes" id="UP000274920"/>
    </source>
</evidence>
<protein>
    <submittedName>
        <fullName evidence="2">Uncharacterized protein</fullName>
    </submittedName>
</protein>
<evidence type="ECO:0000256" key="1">
    <source>
        <dbReference type="SAM" id="MobiDB-lite"/>
    </source>
</evidence>